<dbReference type="PANTHER" id="PTHR42885">
    <property type="entry name" value="HISTIDINOL-PHOSPHATE AMINOTRANSFERASE-RELATED"/>
    <property type="match status" value="1"/>
</dbReference>
<feature type="domain" description="Aminotransferase class I/classII large" evidence="10">
    <location>
        <begin position="48"/>
        <end position="335"/>
    </location>
</feature>
<dbReference type="RefSeq" id="WP_087141519.1">
    <property type="nucleotide sequence ID" value="NZ_FUIE01000079.1"/>
</dbReference>
<evidence type="ECO:0000256" key="1">
    <source>
        <dbReference type="ARBA" id="ARBA00001933"/>
    </source>
</evidence>
<comment type="pathway">
    <text evidence="3">Cofactor biosynthesis; adenosylcobalamin biosynthesis.</text>
</comment>
<dbReference type="Proteomes" id="UP000195766">
    <property type="component" value="Unassembled WGS sequence"/>
</dbReference>
<protein>
    <recommendedName>
        <fullName evidence="4">threonine-phosphate decarboxylase</fullName>
        <ecNumber evidence="4">4.1.1.81</ecNumber>
    </recommendedName>
    <alternativeName>
        <fullName evidence="8">L-threonine-O-3-phosphate decarboxylase</fullName>
    </alternativeName>
</protein>
<dbReference type="InterPro" id="IPR015424">
    <property type="entry name" value="PyrdxlP-dep_Trfase"/>
</dbReference>
<reference evidence="11 12" key="1">
    <citation type="submission" date="2017-02" db="EMBL/GenBank/DDBJ databases">
        <authorList>
            <person name="Peterson S.W."/>
        </authorList>
    </citation>
    <scope>NUCLEOTIDE SEQUENCE [LARGE SCALE GENOMIC DNA]</scope>
    <source>
        <strain evidence="11 12">3F5N</strain>
    </source>
</reference>
<dbReference type="Gene3D" id="3.90.1150.10">
    <property type="entry name" value="Aspartate Aminotransferase, domain 1"/>
    <property type="match status" value="1"/>
</dbReference>
<dbReference type="NCBIfam" id="TIGR01140">
    <property type="entry name" value="L_thr_O3P_dcar"/>
    <property type="match status" value="1"/>
</dbReference>
<gene>
    <name evidence="11" type="ORF">FM111_13685</name>
</gene>
<evidence type="ECO:0000256" key="5">
    <source>
        <dbReference type="ARBA" id="ARBA00022573"/>
    </source>
</evidence>
<sequence>MKDAAFLTTATRHGGGLMTAAAAYPDAPQPWLDLSTGINPEPWRGPRASEEALNRLPDPAALAALEAVAAAAFGAAPERTAAVAGAEAAIRLLPLLLGVRSVEVVGPTYGAHAEAWRAAGVATRLIAPDQAAASQAGVLVIVNPNNPDGRLTRRADLIAMARARSKAGRWLVADESFIDCAPGDSVSDLAEPGLIVLRSFGKFYGLAGVRLGFMLAAPELIRRLRAFQGDWPVGADALALGRGAYADEAWRRRTEAALAERADRLDDLLARAGFQIIGGTSLFRMTRTPHAARWFQHLCRAGILTRPFDHTPDALRFGVPAERDFPRLQRALEAFA</sequence>
<keyword evidence="5" id="KW-0169">Cobalamin biosynthesis</keyword>
<dbReference type="EC" id="4.1.1.81" evidence="4"/>
<evidence type="ECO:0000313" key="11">
    <source>
        <dbReference type="EMBL" id="SJM68881.1"/>
    </source>
</evidence>
<dbReference type="EMBL" id="FUIE01000079">
    <property type="protein sequence ID" value="SJM68881.1"/>
    <property type="molecule type" value="Genomic_DNA"/>
</dbReference>
<dbReference type="UniPathway" id="UPA00148"/>
<dbReference type="AlphaFoldDB" id="A0A1R4GKZ4"/>
<keyword evidence="6" id="KW-0663">Pyridoxal phosphate</keyword>
<evidence type="ECO:0000256" key="7">
    <source>
        <dbReference type="ARBA" id="ARBA00023239"/>
    </source>
</evidence>
<organism evidence="11 12">
    <name type="scientific">Brevundimonas diminuta 3F5N</name>
    <dbReference type="NCBI Taxonomy" id="1255603"/>
    <lineage>
        <taxon>Bacteria</taxon>
        <taxon>Pseudomonadati</taxon>
        <taxon>Pseudomonadota</taxon>
        <taxon>Alphaproteobacteria</taxon>
        <taxon>Caulobacterales</taxon>
        <taxon>Caulobacteraceae</taxon>
        <taxon>Brevundimonas</taxon>
    </lineage>
</organism>
<evidence type="ECO:0000259" key="10">
    <source>
        <dbReference type="Pfam" id="PF00155"/>
    </source>
</evidence>
<name>A0A1R4GKZ4_BREDI</name>
<evidence type="ECO:0000256" key="3">
    <source>
        <dbReference type="ARBA" id="ARBA00004953"/>
    </source>
</evidence>
<dbReference type="InterPro" id="IPR005860">
    <property type="entry name" value="CobD"/>
</dbReference>
<proteinExistence type="predicted"/>
<evidence type="ECO:0000256" key="4">
    <source>
        <dbReference type="ARBA" id="ARBA00012285"/>
    </source>
</evidence>
<dbReference type="SUPFAM" id="SSF53383">
    <property type="entry name" value="PLP-dependent transferases"/>
    <property type="match status" value="1"/>
</dbReference>
<dbReference type="Gene3D" id="3.40.640.10">
    <property type="entry name" value="Type I PLP-dependent aspartate aminotransferase-like (Major domain)"/>
    <property type="match status" value="1"/>
</dbReference>
<comment type="cofactor">
    <cofactor evidence="1">
        <name>pyridoxal 5'-phosphate</name>
        <dbReference type="ChEBI" id="CHEBI:597326"/>
    </cofactor>
</comment>
<dbReference type="InterPro" id="IPR015422">
    <property type="entry name" value="PyrdxlP-dep_Trfase_small"/>
</dbReference>
<dbReference type="CDD" id="cd00609">
    <property type="entry name" value="AAT_like"/>
    <property type="match status" value="1"/>
</dbReference>
<accession>A0A1R4GKZ4</accession>
<dbReference type="GO" id="GO:0030170">
    <property type="term" value="F:pyridoxal phosphate binding"/>
    <property type="evidence" value="ECO:0007669"/>
    <property type="project" value="InterPro"/>
</dbReference>
<comment type="catalytic activity">
    <reaction evidence="9">
        <text>O-phospho-L-threonine + H(+) = (R)-1-aminopropan-2-yl phosphate + CO2</text>
        <dbReference type="Rhea" id="RHEA:11492"/>
        <dbReference type="ChEBI" id="CHEBI:15378"/>
        <dbReference type="ChEBI" id="CHEBI:16526"/>
        <dbReference type="ChEBI" id="CHEBI:58563"/>
        <dbReference type="ChEBI" id="CHEBI:58675"/>
        <dbReference type="EC" id="4.1.1.81"/>
    </reaction>
</comment>
<dbReference type="GO" id="GO:0009236">
    <property type="term" value="P:cobalamin biosynthetic process"/>
    <property type="evidence" value="ECO:0007669"/>
    <property type="project" value="UniProtKB-UniPathway"/>
</dbReference>
<dbReference type="InterPro" id="IPR004839">
    <property type="entry name" value="Aminotransferase_I/II_large"/>
</dbReference>
<evidence type="ECO:0000256" key="2">
    <source>
        <dbReference type="ARBA" id="ARBA00003444"/>
    </source>
</evidence>
<dbReference type="GO" id="GO:0048472">
    <property type="term" value="F:threonine-phosphate decarboxylase activity"/>
    <property type="evidence" value="ECO:0007669"/>
    <property type="project" value="UniProtKB-EC"/>
</dbReference>
<evidence type="ECO:0000256" key="6">
    <source>
        <dbReference type="ARBA" id="ARBA00022898"/>
    </source>
</evidence>
<evidence type="ECO:0000256" key="9">
    <source>
        <dbReference type="ARBA" id="ARBA00048531"/>
    </source>
</evidence>
<evidence type="ECO:0000313" key="12">
    <source>
        <dbReference type="Proteomes" id="UP000195766"/>
    </source>
</evidence>
<dbReference type="Pfam" id="PF00155">
    <property type="entry name" value="Aminotran_1_2"/>
    <property type="match status" value="1"/>
</dbReference>
<comment type="function">
    <text evidence="2">Decarboxylates L-threonine-O-3-phosphate to yield (R)-1-amino-2-propanol O-2-phosphate, the precursor for the linkage between the nucleotide loop and the corrin ring in cobalamin.</text>
</comment>
<dbReference type="PANTHER" id="PTHR42885:SF1">
    <property type="entry name" value="THREONINE-PHOSPHATE DECARBOXYLASE"/>
    <property type="match status" value="1"/>
</dbReference>
<dbReference type="InterPro" id="IPR015421">
    <property type="entry name" value="PyrdxlP-dep_Trfase_major"/>
</dbReference>
<evidence type="ECO:0000256" key="8">
    <source>
        <dbReference type="ARBA" id="ARBA00029996"/>
    </source>
</evidence>
<keyword evidence="7 11" id="KW-0456">Lyase</keyword>
<dbReference type="OrthoDB" id="9799304at2"/>